<gene>
    <name evidence="1" type="ORF">QNO05_06430</name>
</gene>
<dbReference type="RefSeq" id="WP_019523022.1">
    <property type="nucleotide sequence ID" value="NZ_BAAAGV010000007.1"/>
</dbReference>
<evidence type="ECO:0000313" key="1">
    <source>
        <dbReference type="EMBL" id="MDT6969492.1"/>
    </source>
</evidence>
<name>A0ABU3J354_9ACTN</name>
<proteinExistence type="predicted"/>
<dbReference type="InterPro" id="IPR006311">
    <property type="entry name" value="TAT_signal"/>
</dbReference>
<protein>
    <recommendedName>
        <fullName evidence="3">HEAT repeat domain-containing protein</fullName>
    </recommendedName>
</protein>
<dbReference type="Proteomes" id="UP001257895">
    <property type="component" value="Unassembled WGS sequence"/>
</dbReference>
<dbReference type="InterPro" id="IPR016024">
    <property type="entry name" value="ARM-type_fold"/>
</dbReference>
<dbReference type="EMBL" id="JASKMB010000004">
    <property type="protein sequence ID" value="MDT6969492.1"/>
    <property type="molecule type" value="Genomic_DNA"/>
</dbReference>
<accession>A0ABU3J354</accession>
<comment type="caution">
    <text evidence="1">The sequence shown here is derived from an EMBL/GenBank/DDBJ whole genome shotgun (WGS) entry which is preliminary data.</text>
</comment>
<evidence type="ECO:0008006" key="3">
    <source>
        <dbReference type="Google" id="ProtNLM"/>
    </source>
</evidence>
<dbReference type="PROSITE" id="PS51318">
    <property type="entry name" value="TAT"/>
    <property type="match status" value="1"/>
</dbReference>
<keyword evidence="2" id="KW-1185">Reference proteome</keyword>
<evidence type="ECO:0000313" key="2">
    <source>
        <dbReference type="Proteomes" id="UP001257895"/>
    </source>
</evidence>
<dbReference type="SUPFAM" id="SSF48371">
    <property type="entry name" value="ARM repeat"/>
    <property type="match status" value="1"/>
</dbReference>
<sequence length="259" mass="27700">MTHSEQPHPGPLLSCRALLNGTDWTALATAGGTGESLPAALALLTSPDPLVRRSALRDALGPVTHQNTVYEATVPVALHVAAILDHPVVTASDPGHRADGRPAHLTLVHLLKWLGDTAYDADDACVALEERLYGPGYLDDHAAMRAFRDARPVMFSAVRKFLDHGDPDVRHTALVAAIPLVEHPALVPHRTALADHARSLLVTSTDRHHRDRALNALKGWGHDVGGLETTSDVAARERCARLAAAHAARQGGFSQDPPF</sequence>
<organism evidence="1 2">
    <name type="scientific">Streptomyces thermocarboxydus</name>
    <dbReference type="NCBI Taxonomy" id="59299"/>
    <lineage>
        <taxon>Bacteria</taxon>
        <taxon>Bacillati</taxon>
        <taxon>Actinomycetota</taxon>
        <taxon>Actinomycetes</taxon>
        <taxon>Kitasatosporales</taxon>
        <taxon>Streptomycetaceae</taxon>
        <taxon>Streptomyces</taxon>
    </lineage>
</organism>
<reference evidence="1 2" key="1">
    <citation type="submission" date="2023-05" db="EMBL/GenBank/DDBJ databases">
        <title>Streptomyces fuscus sp. nov., a brown-black pigment producing actinomyces isolated from dry sand of Sea duck farm.</title>
        <authorList>
            <person name="Xie J."/>
            <person name="Shen N."/>
        </authorList>
    </citation>
    <scope>NUCLEOTIDE SEQUENCE [LARGE SCALE GENOMIC DNA]</scope>
    <source>
        <strain evidence="1 2">CGMCC 4.1883</strain>
    </source>
</reference>